<feature type="region of interest" description="Disordered" evidence="1">
    <location>
        <begin position="131"/>
        <end position="208"/>
    </location>
</feature>
<reference evidence="3" key="1">
    <citation type="journal article" date="2023" name="Mol. Phylogenet. Evol.">
        <title>Genome-scale phylogeny and comparative genomics of the fungal order Sordariales.</title>
        <authorList>
            <person name="Hensen N."/>
            <person name="Bonometti L."/>
            <person name="Westerberg I."/>
            <person name="Brannstrom I.O."/>
            <person name="Guillou S."/>
            <person name="Cros-Aarteil S."/>
            <person name="Calhoun S."/>
            <person name="Haridas S."/>
            <person name="Kuo A."/>
            <person name="Mondo S."/>
            <person name="Pangilinan J."/>
            <person name="Riley R."/>
            <person name="LaButti K."/>
            <person name="Andreopoulos B."/>
            <person name="Lipzen A."/>
            <person name="Chen C."/>
            <person name="Yan M."/>
            <person name="Daum C."/>
            <person name="Ng V."/>
            <person name="Clum A."/>
            <person name="Steindorff A."/>
            <person name="Ohm R.A."/>
            <person name="Martin F."/>
            <person name="Silar P."/>
            <person name="Natvig D.O."/>
            <person name="Lalanne C."/>
            <person name="Gautier V."/>
            <person name="Ament-Velasquez S.L."/>
            <person name="Kruys A."/>
            <person name="Hutchinson M.I."/>
            <person name="Powell A.J."/>
            <person name="Barry K."/>
            <person name="Miller A.N."/>
            <person name="Grigoriev I.V."/>
            <person name="Debuchy R."/>
            <person name="Gladieux P."/>
            <person name="Hiltunen Thoren M."/>
            <person name="Johannesson H."/>
        </authorList>
    </citation>
    <scope>NUCLEOTIDE SEQUENCE</scope>
    <source>
        <strain evidence="3">CBS 232.78</strain>
    </source>
</reference>
<dbReference type="AlphaFoldDB" id="A0AAE0U236"/>
<proteinExistence type="predicted"/>
<accession>A0AAE0U236</accession>
<organism evidence="3 4">
    <name type="scientific">Podospora didyma</name>
    <dbReference type="NCBI Taxonomy" id="330526"/>
    <lineage>
        <taxon>Eukaryota</taxon>
        <taxon>Fungi</taxon>
        <taxon>Dikarya</taxon>
        <taxon>Ascomycota</taxon>
        <taxon>Pezizomycotina</taxon>
        <taxon>Sordariomycetes</taxon>
        <taxon>Sordariomycetidae</taxon>
        <taxon>Sordariales</taxon>
        <taxon>Podosporaceae</taxon>
        <taxon>Podospora</taxon>
    </lineage>
</organism>
<feature type="compositionally biased region" description="Basic and acidic residues" evidence="1">
    <location>
        <begin position="192"/>
        <end position="208"/>
    </location>
</feature>
<feature type="compositionally biased region" description="Polar residues" evidence="1">
    <location>
        <begin position="182"/>
        <end position="191"/>
    </location>
</feature>
<keyword evidence="4" id="KW-1185">Reference proteome</keyword>
<evidence type="ECO:0000256" key="2">
    <source>
        <dbReference type="SAM" id="Phobius"/>
    </source>
</evidence>
<evidence type="ECO:0000313" key="4">
    <source>
        <dbReference type="Proteomes" id="UP001285441"/>
    </source>
</evidence>
<gene>
    <name evidence="3" type="ORF">B0H63DRAFT_542195</name>
</gene>
<feature type="compositionally biased region" description="Low complexity" evidence="1">
    <location>
        <begin position="145"/>
        <end position="160"/>
    </location>
</feature>
<keyword evidence="2" id="KW-1133">Transmembrane helix</keyword>
<comment type="caution">
    <text evidence="3">The sequence shown here is derived from an EMBL/GenBank/DDBJ whole genome shotgun (WGS) entry which is preliminary data.</text>
</comment>
<evidence type="ECO:0000256" key="1">
    <source>
        <dbReference type="SAM" id="MobiDB-lite"/>
    </source>
</evidence>
<sequence length="208" mass="22109">MKLPAVLTDVLKRAVHGLKLRSRIEPIPPPPSLAQRSIPSWGGYALMSRPCLSASTTSAATTSSIGGVNDNGSSTSLNAGGSAPGSVTNSAGLSQGAIIAIAILATLVGLMAVFIMWIMYDRRKLQHLLRPDPYPKTTTPQVSDLQTTTTYTPPQLGPGPEQHLPTYGQAQTSYAPPHPEQSLPTYGQNQELHGHEGPQHPELSAERF</sequence>
<keyword evidence="2" id="KW-0472">Membrane</keyword>
<feature type="transmembrane region" description="Helical" evidence="2">
    <location>
        <begin position="97"/>
        <end position="120"/>
    </location>
</feature>
<dbReference type="EMBL" id="JAULSW010000003">
    <property type="protein sequence ID" value="KAK3387775.1"/>
    <property type="molecule type" value="Genomic_DNA"/>
</dbReference>
<name>A0AAE0U236_9PEZI</name>
<reference evidence="3" key="2">
    <citation type="submission" date="2023-06" db="EMBL/GenBank/DDBJ databases">
        <authorList>
            <consortium name="Lawrence Berkeley National Laboratory"/>
            <person name="Haridas S."/>
            <person name="Hensen N."/>
            <person name="Bonometti L."/>
            <person name="Westerberg I."/>
            <person name="Brannstrom I.O."/>
            <person name="Guillou S."/>
            <person name="Cros-Aarteil S."/>
            <person name="Calhoun S."/>
            <person name="Kuo A."/>
            <person name="Mondo S."/>
            <person name="Pangilinan J."/>
            <person name="Riley R."/>
            <person name="LaButti K."/>
            <person name="Andreopoulos B."/>
            <person name="Lipzen A."/>
            <person name="Chen C."/>
            <person name="Yanf M."/>
            <person name="Daum C."/>
            <person name="Ng V."/>
            <person name="Clum A."/>
            <person name="Steindorff A."/>
            <person name="Ohm R."/>
            <person name="Martin F."/>
            <person name="Silar P."/>
            <person name="Natvig D."/>
            <person name="Lalanne C."/>
            <person name="Gautier V."/>
            <person name="Ament-velasquez S.L."/>
            <person name="Kruys A."/>
            <person name="Hutchinson M.I."/>
            <person name="Powell A.J."/>
            <person name="Barry K."/>
            <person name="Miller A.N."/>
            <person name="Grigoriev I.V."/>
            <person name="Debuchy R."/>
            <person name="Gladieux P."/>
            <person name="Thoren M.H."/>
            <person name="Johannesson H."/>
        </authorList>
    </citation>
    <scope>NUCLEOTIDE SEQUENCE</scope>
    <source>
        <strain evidence="3">CBS 232.78</strain>
    </source>
</reference>
<dbReference type="Proteomes" id="UP001285441">
    <property type="component" value="Unassembled WGS sequence"/>
</dbReference>
<keyword evidence="2" id="KW-0812">Transmembrane</keyword>
<protein>
    <submittedName>
        <fullName evidence="3">Uncharacterized protein</fullName>
    </submittedName>
</protein>
<evidence type="ECO:0000313" key="3">
    <source>
        <dbReference type="EMBL" id="KAK3387775.1"/>
    </source>
</evidence>